<name>A0ACC0CY81_9PEZI</name>
<protein>
    <submittedName>
        <fullName evidence="1">Uncharacterized protein</fullName>
    </submittedName>
</protein>
<dbReference type="Proteomes" id="UP001497680">
    <property type="component" value="Unassembled WGS sequence"/>
</dbReference>
<accession>A0ACC0CY81</accession>
<proteinExistence type="predicted"/>
<keyword evidence="2" id="KW-1185">Reference proteome</keyword>
<evidence type="ECO:0000313" key="1">
    <source>
        <dbReference type="EMBL" id="KAI6085423.1"/>
    </source>
</evidence>
<comment type="caution">
    <text evidence="1">The sequence shown here is derived from an EMBL/GenBank/DDBJ whole genome shotgun (WGS) entry which is preliminary data.</text>
</comment>
<sequence>MAGSLIAETQITEVEPTTENASVASTSIVDFVTVASSQGDDHPNQNGEQAASTQDFRANSFAKKSTLSQWFPQIEFDEGDSWRIYLSRRSRALLMQILLIGIILSANLGLTIFAISHYGSQNGVGTIYEGDCERVKTLDQWLHLLINFLGTGMLSASNYCMQLQAAPTRADIDRAHQAQSHEQNHAHQEGRWLDIGVPSLRNLQYISNWRRVAWVLLAISSIPVHLMYNSAVFQSLASNDYTIAVVKDSFVNGSSWNLTTAEANRRGDWGWDEYRVNPKDRNYTEIITNMQEDVLTPGWDEMNISDCFALYNDYFTPQGNGVIFVKNNTSSEDDSLLMYVSIIPRSDDWAKNMWALMNGTTADFVARSPDLPVTKWFLGPKRYEVSHCRVQSPDTITNKCRFEYSPPIMLTVCILNFIKAFVMLCIWFMRKWQDAERSDADKAVIYTLGDAIASFMRKPDPTTIDMGLSTKDNFIRRRPWRSRLVKLPLILDREPREWKESRKFWFKAASIRRWFILLFFCCLTVVIAAILLGMSFTSLRHRKFSTAIPDLWQLGFGNLTPYTYLVVGLPREDPGGLITNVLLANLPQLILSILYIFYNAMLSTFLVQREFSRMCLKERKPLRVSEPIGIQRSSYFISLPLRYGIPLYTSSGLMHWLVSQSLFLARITAICADGSPEVCPGGQVDVANSFSTCGYSPIAVFITLIVGALVILSVVGMGLRKYDGTMSMVSTNSMAISAACHVLQEDREDGYLLPVQWGVVEMKEGIGKCSFTTAPSDTIQMPIAGSRYR</sequence>
<dbReference type="EMBL" id="MU394325">
    <property type="protein sequence ID" value="KAI6085423.1"/>
    <property type="molecule type" value="Genomic_DNA"/>
</dbReference>
<gene>
    <name evidence="1" type="ORF">F4821DRAFT_240565</name>
</gene>
<reference evidence="1 2" key="1">
    <citation type="journal article" date="2022" name="New Phytol.">
        <title>Ecological generalism drives hyperdiversity of secondary metabolite gene clusters in xylarialean endophytes.</title>
        <authorList>
            <person name="Franco M.E.E."/>
            <person name="Wisecaver J.H."/>
            <person name="Arnold A.E."/>
            <person name="Ju Y.M."/>
            <person name="Slot J.C."/>
            <person name="Ahrendt S."/>
            <person name="Moore L.P."/>
            <person name="Eastman K.E."/>
            <person name="Scott K."/>
            <person name="Konkel Z."/>
            <person name="Mondo S.J."/>
            <person name="Kuo A."/>
            <person name="Hayes R.D."/>
            <person name="Haridas S."/>
            <person name="Andreopoulos B."/>
            <person name="Riley R."/>
            <person name="LaButti K."/>
            <person name="Pangilinan J."/>
            <person name="Lipzen A."/>
            <person name="Amirebrahimi M."/>
            <person name="Yan J."/>
            <person name="Adam C."/>
            <person name="Keymanesh K."/>
            <person name="Ng V."/>
            <person name="Louie K."/>
            <person name="Northen T."/>
            <person name="Drula E."/>
            <person name="Henrissat B."/>
            <person name="Hsieh H.M."/>
            <person name="Youens-Clark K."/>
            <person name="Lutzoni F."/>
            <person name="Miadlikowska J."/>
            <person name="Eastwood D.C."/>
            <person name="Hamelin R.C."/>
            <person name="Grigoriev I.V."/>
            <person name="U'Ren J.M."/>
        </authorList>
    </citation>
    <scope>NUCLEOTIDE SEQUENCE [LARGE SCALE GENOMIC DNA]</scope>
    <source>
        <strain evidence="1 2">ER1909</strain>
    </source>
</reference>
<evidence type="ECO:0000313" key="2">
    <source>
        <dbReference type="Proteomes" id="UP001497680"/>
    </source>
</evidence>
<organism evidence="1 2">
    <name type="scientific">Hypoxylon rubiginosum</name>
    <dbReference type="NCBI Taxonomy" id="110542"/>
    <lineage>
        <taxon>Eukaryota</taxon>
        <taxon>Fungi</taxon>
        <taxon>Dikarya</taxon>
        <taxon>Ascomycota</taxon>
        <taxon>Pezizomycotina</taxon>
        <taxon>Sordariomycetes</taxon>
        <taxon>Xylariomycetidae</taxon>
        <taxon>Xylariales</taxon>
        <taxon>Hypoxylaceae</taxon>
        <taxon>Hypoxylon</taxon>
    </lineage>
</organism>